<evidence type="ECO:0008006" key="4">
    <source>
        <dbReference type="Google" id="ProtNLM"/>
    </source>
</evidence>
<protein>
    <recommendedName>
        <fullName evidence="4">Outer membrane protein assembly factor BamB</fullName>
    </recommendedName>
</protein>
<dbReference type="RefSeq" id="WP_307682945.1">
    <property type="nucleotide sequence ID" value="NZ_JAUSQX010000001.1"/>
</dbReference>
<dbReference type="EMBL" id="JAUSQX010000001">
    <property type="protein sequence ID" value="MDP9806737.1"/>
    <property type="molecule type" value="Genomic_DNA"/>
</dbReference>
<feature type="signal peptide" evidence="1">
    <location>
        <begin position="1"/>
        <end position="22"/>
    </location>
</feature>
<keyword evidence="1" id="KW-0732">Signal</keyword>
<dbReference type="SUPFAM" id="SSF50998">
    <property type="entry name" value="Quinoprotein alcohol dehydrogenase-like"/>
    <property type="match status" value="1"/>
</dbReference>
<comment type="caution">
    <text evidence="2">The sequence shown here is derived from an EMBL/GenBank/DDBJ whole genome shotgun (WGS) entry which is preliminary data.</text>
</comment>
<organism evidence="2 3">
    <name type="scientific">Trueperella bonasi</name>
    <dbReference type="NCBI Taxonomy" id="312286"/>
    <lineage>
        <taxon>Bacteria</taxon>
        <taxon>Bacillati</taxon>
        <taxon>Actinomycetota</taxon>
        <taxon>Actinomycetes</taxon>
        <taxon>Actinomycetales</taxon>
        <taxon>Actinomycetaceae</taxon>
        <taxon>Trueperella</taxon>
    </lineage>
</organism>
<dbReference type="PROSITE" id="PS51257">
    <property type="entry name" value="PROKAR_LIPOPROTEIN"/>
    <property type="match status" value="1"/>
</dbReference>
<evidence type="ECO:0000313" key="2">
    <source>
        <dbReference type="EMBL" id="MDP9806737.1"/>
    </source>
</evidence>
<evidence type="ECO:0000313" key="3">
    <source>
        <dbReference type="Proteomes" id="UP001243212"/>
    </source>
</evidence>
<proteinExistence type="predicted"/>
<dbReference type="Proteomes" id="UP001243212">
    <property type="component" value="Unassembled WGS sequence"/>
</dbReference>
<accession>A0ABT9NH79</accession>
<gene>
    <name evidence="2" type="ORF">J2S70_001319</name>
</gene>
<keyword evidence="3" id="KW-1185">Reference proteome</keyword>
<sequence>MTPRSWLSVILCAIALMFAGCAGNPVNSTTTNPDRPDVAPEIPTSGFVERSNPGAWIFNEYKYANVSDFRVPDGEVLCAIQGDYAITASDVKREARGWYLPTKEVAWQRTDVLCPSDGVSPQRITPGAVLGTPRSDHYSGLLVDFATGKTLIDIPDLDPEVRVAPMPIGVAGDILVLNLHGSLYGISKSGKQMWELDAPGWTWSKNLMTGHAFGLKDQENVMVVNGITGQVVLESNVPKGRPLIQTAGGFMYQTEPEEPYTFVTLDGTVSTLDESFSGARYVPLPSAGALFPLNLYLNPDAGPIFDAAGNPAQFDIGLGEFQREGTSEMPEIVAVSADGNLTIVDDLNGLIYAVDRDGDTLWDLAALRPRVCGSYLLVELGVGNHAIVIPSFSGVQEDEPDAEQ</sequence>
<reference evidence="2 3" key="1">
    <citation type="submission" date="2023-07" db="EMBL/GenBank/DDBJ databases">
        <title>Sequencing the genomes of 1000 actinobacteria strains.</title>
        <authorList>
            <person name="Klenk H.-P."/>
        </authorList>
    </citation>
    <scope>NUCLEOTIDE SEQUENCE [LARGE SCALE GENOMIC DNA]</scope>
    <source>
        <strain evidence="2 3">DSM 17163</strain>
    </source>
</reference>
<dbReference type="InterPro" id="IPR011047">
    <property type="entry name" value="Quinoprotein_ADH-like_sf"/>
</dbReference>
<feature type="chain" id="PRO_5045370362" description="Outer membrane protein assembly factor BamB" evidence="1">
    <location>
        <begin position="23"/>
        <end position="404"/>
    </location>
</feature>
<evidence type="ECO:0000256" key="1">
    <source>
        <dbReference type="SAM" id="SignalP"/>
    </source>
</evidence>
<name>A0ABT9NH79_9ACTO</name>